<sequence length="207" mass="23148">MAVGVTKISEFKALLEEQDPDTKPMLMTSDFVKAEVTNKTITDIRQVNLMRAMARIDIVNQADGLTVTKVEFVNRTNKSMLINDAPSYKAEYIETAPKAYPMELVGNSAPDATGNCCKETIYSYEQYAQSSVKTDSLPCLKITYKLDGESLERTHTVAFKKVVNNQMVDLNIKRNNLYTVQLINSGAAIRFTLSVKDWNTGEELSVD</sequence>
<gene>
    <name evidence="1" type="ORF">EVA_16357</name>
</gene>
<proteinExistence type="predicted"/>
<evidence type="ECO:0000313" key="1">
    <source>
        <dbReference type="EMBL" id="EJW95536.1"/>
    </source>
</evidence>
<dbReference type="EMBL" id="AMCI01005749">
    <property type="protein sequence ID" value="EJW95536.1"/>
    <property type="molecule type" value="Genomic_DNA"/>
</dbReference>
<dbReference type="AlphaFoldDB" id="J9FKY2"/>
<comment type="caution">
    <text evidence="1">The sequence shown here is derived from an EMBL/GenBank/DDBJ whole genome shotgun (WGS) entry which is preliminary data.</text>
</comment>
<feature type="non-terminal residue" evidence="1">
    <location>
        <position position="207"/>
    </location>
</feature>
<accession>J9FKY2</accession>
<protein>
    <submittedName>
        <fullName evidence="1">Uncharacterized protein</fullName>
    </submittedName>
</protein>
<reference evidence="1" key="1">
    <citation type="journal article" date="2012" name="PLoS ONE">
        <title>Gene sets for utilization of primary and secondary nutrition supplies in the distal gut of endangered iberian lynx.</title>
        <authorList>
            <person name="Alcaide M."/>
            <person name="Messina E."/>
            <person name="Richter M."/>
            <person name="Bargiela R."/>
            <person name="Peplies J."/>
            <person name="Huws S.A."/>
            <person name="Newbold C.J."/>
            <person name="Golyshin P.N."/>
            <person name="Simon M.A."/>
            <person name="Lopez G."/>
            <person name="Yakimov M.M."/>
            <person name="Ferrer M."/>
        </authorList>
    </citation>
    <scope>NUCLEOTIDE SEQUENCE</scope>
</reference>
<organism evidence="1">
    <name type="scientific">gut metagenome</name>
    <dbReference type="NCBI Taxonomy" id="749906"/>
    <lineage>
        <taxon>unclassified sequences</taxon>
        <taxon>metagenomes</taxon>
        <taxon>organismal metagenomes</taxon>
    </lineage>
</organism>
<name>J9FKY2_9ZZZZ</name>